<evidence type="ECO:0000259" key="2">
    <source>
        <dbReference type="Pfam" id="PF03972"/>
    </source>
</evidence>
<comment type="caution">
    <text evidence="4">The sequence shown here is derived from an EMBL/GenBank/DDBJ whole genome shotgun (WGS) entry which is preliminary data.</text>
</comment>
<dbReference type="InterPro" id="IPR045337">
    <property type="entry name" value="MmgE_PrpD_C"/>
</dbReference>
<organism evidence="4 5">
    <name type="scientific">Chelativorans petroleitrophicus</name>
    <dbReference type="NCBI Taxonomy" id="2975484"/>
    <lineage>
        <taxon>Bacteria</taxon>
        <taxon>Pseudomonadati</taxon>
        <taxon>Pseudomonadota</taxon>
        <taxon>Alphaproteobacteria</taxon>
        <taxon>Hyphomicrobiales</taxon>
        <taxon>Phyllobacteriaceae</taxon>
        <taxon>Chelativorans</taxon>
    </lineage>
</organism>
<evidence type="ECO:0000259" key="3">
    <source>
        <dbReference type="Pfam" id="PF19305"/>
    </source>
</evidence>
<dbReference type="InterPro" id="IPR045336">
    <property type="entry name" value="MmgE_PrpD_N"/>
</dbReference>
<sequence length="448" mass="47061">MSSDGAISQALAGFAATFPSAELPPHVAAMARRSLLNMFATAIVGCEDPAIVACRTVLTRFSGAPDATVIGSGQRFDAPTAAFLNAASANVFDFDDTHIPTIIHPTAPVAPALLALAETRKVSGRDFLAALGIGIEVECRLGNALHPHHYRRGWHITATCGIFGAALAAGRLLGLSQQQLVWALAIAAGQSAGMVELLGTHAKSVAVGNAARNGLLAALMAQAGVSGPPAPLEGERGFLRLYGEGLVSPGVIKALGERWELPNNTFKPYPCGVVLNAVIDACLALRGRFDMDLAEIISVRVEGDRLLADRTDRPEVATGRLSQVSAQHAAAVTLIRGAPGLEDFSDAAVRDPAVAELRRRVSVAVVPDLPTGAARVVVTARDGRTWSEEVRAARGSLEAPMVEADIEAKFHALAKSRIPSERRQRLIEAVWEIDTVEDAGILAALSCR</sequence>
<dbReference type="AlphaFoldDB" id="A0A9X3B5Q0"/>
<evidence type="ECO:0000256" key="1">
    <source>
        <dbReference type="ARBA" id="ARBA00006174"/>
    </source>
</evidence>
<dbReference type="SUPFAM" id="SSF103378">
    <property type="entry name" value="2-methylcitrate dehydratase PrpD"/>
    <property type="match status" value="1"/>
</dbReference>
<dbReference type="PANTHER" id="PTHR16943:SF8">
    <property type="entry name" value="2-METHYLCITRATE DEHYDRATASE"/>
    <property type="match status" value="1"/>
</dbReference>
<comment type="similarity">
    <text evidence="1">Belongs to the PrpD family.</text>
</comment>
<dbReference type="Proteomes" id="UP001149009">
    <property type="component" value="Unassembled WGS sequence"/>
</dbReference>
<dbReference type="Gene3D" id="3.30.1330.120">
    <property type="entry name" value="2-methylcitrate dehydratase PrpD"/>
    <property type="match status" value="1"/>
</dbReference>
<dbReference type="InterPro" id="IPR042183">
    <property type="entry name" value="MmgE/PrpD_sf_1"/>
</dbReference>
<evidence type="ECO:0000313" key="5">
    <source>
        <dbReference type="Proteomes" id="UP001149009"/>
    </source>
</evidence>
<feature type="domain" description="MmgE/PrpD C-terminal" evidence="3">
    <location>
        <begin position="269"/>
        <end position="432"/>
    </location>
</feature>
<feature type="domain" description="MmgE/PrpD N-terminal" evidence="2">
    <location>
        <begin position="9"/>
        <end position="244"/>
    </location>
</feature>
<dbReference type="Pfam" id="PF19305">
    <property type="entry name" value="MmgE_PrpD_C"/>
    <property type="match status" value="1"/>
</dbReference>
<dbReference type="GO" id="GO:0016829">
    <property type="term" value="F:lyase activity"/>
    <property type="evidence" value="ECO:0007669"/>
    <property type="project" value="InterPro"/>
</dbReference>
<dbReference type="InterPro" id="IPR042188">
    <property type="entry name" value="MmgE/PrpD_sf_2"/>
</dbReference>
<keyword evidence="5" id="KW-1185">Reference proteome</keyword>
<name>A0A9X3B5Q0_9HYPH</name>
<dbReference type="RefSeq" id="WP_261513744.1">
    <property type="nucleotide sequence ID" value="NZ_JAODNV010000004.1"/>
</dbReference>
<dbReference type="Gene3D" id="1.10.4100.10">
    <property type="entry name" value="2-methylcitrate dehydratase PrpD"/>
    <property type="match status" value="1"/>
</dbReference>
<protein>
    <submittedName>
        <fullName evidence="4">MmgE/PrpD family protein</fullName>
    </submittedName>
</protein>
<evidence type="ECO:0000313" key="4">
    <source>
        <dbReference type="EMBL" id="MCT8989062.1"/>
    </source>
</evidence>
<dbReference type="Pfam" id="PF03972">
    <property type="entry name" value="MmgE_PrpD_N"/>
    <property type="match status" value="1"/>
</dbReference>
<dbReference type="InterPro" id="IPR036148">
    <property type="entry name" value="MmgE/PrpD_sf"/>
</dbReference>
<gene>
    <name evidence="4" type="ORF">NYR54_01960</name>
</gene>
<dbReference type="InterPro" id="IPR005656">
    <property type="entry name" value="MmgE_PrpD"/>
</dbReference>
<dbReference type="EMBL" id="JAODNV010000004">
    <property type="protein sequence ID" value="MCT8989062.1"/>
    <property type="molecule type" value="Genomic_DNA"/>
</dbReference>
<dbReference type="PANTHER" id="PTHR16943">
    <property type="entry name" value="2-METHYLCITRATE DEHYDRATASE-RELATED"/>
    <property type="match status" value="1"/>
</dbReference>
<accession>A0A9X3B5Q0</accession>
<proteinExistence type="inferred from homology"/>
<reference evidence="4" key="1">
    <citation type="submission" date="2022-08" db="EMBL/GenBank/DDBJ databases">
        <title>Chelativorans sichuanense sp. nov., a paraffin oil-degrading bacterium isolated from a mixture of oil-based drill cuttings and paddy soil.</title>
        <authorList>
            <person name="Yu J."/>
            <person name="Liu H."/>
            <person name="Chen Q."/>
        </authorList>
    </citation>
    <scope>NUCLEOTIDE SEQUENCE</scope>
    <source>
        <strain evidence="4">SCAU 2101</strain>
    </source>
</reference>